<dbReference type="GO" id="GO:0032259">
    <property type="term" value="P:methylation"/>
    <property type="evidence" value="ECO:0007669"/>
    <property type="project" value="UniProtKB-KW"/>
</dbReference>
<gene>
    <name evidence="2" type="ORF">ACFOZ4_22495</name>
</gene>
<keyword evidence="2" id="KW-0808">Transferase</keyword>
<protein>
    <submittedName>
        <fullName evidence="2">HIT family protein</fullName>
        <ecNumber evidence="2">2.1.1.-</ecNumber>
    </submittedName>
</protein>
<dbReference type="InterPro" id="IPR036265">
    <property type="entry name" value="HIT-like_sf"/>
</dbReference>
<reference evidence="3" key="1">
    <citation type="journal article" date="2019" name="Int. J. Syst. Evol. Microbiol.">
        <title>The Global Catalogue of Microorganisms (GCM) 10K type strain sequencing project: providing services to taxonomists for standard genome sequencing and annotation.</title>
        <authorList>
            <consortium name="The Broad Institute Genomics Platform"/>
            <consortium name="The Broad Institute Genome Sequencing Center for Infectious Disease"/>
            <person name="Wu L."/>
            <person name="Ma J."/>
        </authorList>
    </citation>
    <scope>NUCLEOTIDE SEQUENCE [LARGE SCALE GENOMIC DNA]</scope>
    <source>
        <strain evidence="3">CGMCC 4.7289</strain>
    </source>
</reference>
<name>A0ABV8LRH8_9ACTN</name>
<dbReference type="SUPFAM" id="SSF54197">
    <property type="entry name" value="HIT-like"/>
    <property type="match status" value="1"/>
</dbReference>
<proteinExistence type="predicted"/>
<dbReference type="EMBL" id="JBHSAY010000010">
    <property type="protein sequence ID" value="MFC4133390.1"/>
    <property type="molecule type" value="Genomic_DNA"/>
</dbReference>
<dbReference type="GO" id="GO:0008168">
    <property type="term" value="F:methyltransferase activity"/>
    <property type="evidence" value="ECO:0007669"/>
    <property type="project" value="UniProtKB-KW"/>
</dbReference>
<sequence length="163" mass="17877">MMRLPFAGPLTPVEPGPRTIPEPPRRGEPGGEPCRICDQDDGIWSDANWVLHEPVGGSLPGTLWLASRVHVDSFADLPEELAADFGRVTARVERAILALPDVGRVHLYRWGDGAAHFHVWFMPRPLGMLEATRYALPVWEDALPAATEAQLQAAREVVMSALA</sequence>
<accession>A0ABV8LRH8</accession>
<dbReference type="Proteomes" id="UP001595816">
    <property type="component" value="Unassembled WGS sequence"/>
</dbReference>
<evidence type="ECO:0000313" key="3">
    <source>
        <dbReference type="Proteomes" id="UP001595816"/>
    </source>
</evidence>
<feature type="compositionally biased region" description="Pro residues" evidence="1">
    <location>
        <begin position="12"/>
        <end position="22"/>
    </location>
</feature>
<evidence type="ECO:0000313" key="2">
    <source>
        <dbReference type="EMBL" id="MFC4133390.1"/>
    </source>
</evidence>
<evidence type="ECO:0000256" key="1">
    <source>
        <dbReference type="SAM" id="MobiDB-lite"/>
    </source>
</evidence>
<dbReference type="EC" id="2.1.1.-" evidence="2"/>
<feature type="region of interest" description="Disordered" evidence="1">
    <location>
        <begin position="1"/>
        <end position="32"/>
    </location>
</feature>
<keyword evidence="2" id="KW-0489">Methyltransferase</keyword>
<organism evidence="2 3">
    <name type="scientific">Hamadaea flava</name>
    <dbReference type="NCBI Taxonomy" id="1742688"/>
    <lineage>
        <taxon>Bacteria</taxon>
        <taxon>Bacillati</taxon>
        <taxon>Actinomycetota</taxon>
        <taxon>Actinomycetes</taxon>
        <taxon>Micromonosporales</taxon>
        <taxon>Micromonosporaceae</taxon>
        <taxon>Hamadaea</taxon>
    </lineage>
</organism>
<comment type="caution">
    <text evidence="2">The sequence shown here is derived from an EMBL/GenBank/DDBJ whole genome shotgun (WGS) entry which is preliminary data.</text>
</comment>
<keyword evidence="3" id="KW-1185">Reference proteome</keyword>
<dbReference type="RefSeq" id="WP_253760814.1">
    <property type="nucleotide sequence ID" value="NZ_JAMZDZ010000001.1"/>
</dbReference>
<dbReference type="Gene3D" id="3.30.428.10">
    <property type="entry name" value="HIT-like"/>
    <property type="match status" value="1"/>
</dbReference>